<keyword evidence="1" id="KW-0812">Transmembrane</keyword>
<evidence type="ECO:0000313" key="3">
    <source>
        <dbReference type="Proteomes" id="UP000199663"/>
    </source>
</evidence>
<accession>A0A1H3N4V3</accession>
<feature type="transmembrane region" description="Helical" evidence="1">
    <location>
        <begin position="156"/>
        <end position="177"/>
    </location>
</feature>
<feature type="transmembrane region" description="Helical" evidence="1">
    <location>
        <begin position="183"/>
        <end position="202"/>
    </location>
</feature>
<keyword evidence="1" id="KW-0472">Membrane</keyword>
<keyword evidence="1" id="KW-1133">Transmembrane helix</keyword>
<organism evidence="2 3">
    <name type="scientific">Rhodonellum ikkaensis</name>
    <dbReference type="NCBI Taxonomy" id="336829"/>
    <lineage>
        <taxon>Bacteria</taxon>
        <taxon>Pseudomonadati</taxon>
        <taxon>Bacteroidota</taxon>
        <taxon>Cytophagia</taxon>
        <taxon>Cytophagales</taxon>
        <taxon>Cytophagaceae</taxon>
        <taxon>Rhodonellum</taxon>
    </lineage>
</organism>
<dbReference type="Proteomes" id="UP000199663">
    <property type="component" value="Unassembled WGS sequence"/>
</dbReference>
<evidence type="ECO:0000256" key="1">
    <source>
        <dbReference type="SAM" id="Phobius"/>
    </source>
</evidence>
<comment type="caution">
    <text evidence="2">The sequence shown here is derived from an EMBL/GenBank/DDBJ whole genome shotgun (WGS) entry which is preliminary data.</text>
</comment>
<keyword evidence="3" id="KW-1185">Reference proteome</keyword>
<gene>
    <name evidence="2" type="ORF">SAMN05444412_10393</name>
</gene>
<proteinExistence type="predicted"/>
<protein>
    <recommendedName>
        <fullName evidence="4">DUF998 domain-containing protein</fullName>
    </recommendedName>
</protein>
<sequence length="233" mass="26436">MNIQFSFLPNGGKSNRAAIGLTLLLCIILICGLLIGKAWANAPYTTLLQHPMTLLESPLYTGIFFRIGWFFWSVSITICFFVSKVLSSRAGRARMSRFLFVSGMLTLIFFLDDVFLIHEQVAAFLGIFRIFILPGYGAFLMLYLTAYHSLIRRTDYSLLGISMFFFAVSLTIDLMQLGFFDPVLFGMVAKMIGIVSWMVYFFRLAKNALLTPTIPIANKRDGVSNEIPHYHYN</sequence>
<name>A0A1H3N4V3_9BACT</name>
<feature type="transmembrane region" description="Helical" evidence="1">
    <location>
        <begin position="123"/>
        <end position="144"/>
    </location>
</feature>
<evidence type="ECO:0000313" key="2">
    <source>
        <dbReference type="EMBL" id="SDY83794.1"/>
    </source>
</evidence>
<reference evidence="2 3" key="1">
    <citation type="submission" date="2016-10" db="EMBL/GenBank/DDBJ databases">
        <authorList>
            <person name="Varghese N."/>
            <person name="Submissions S."/>
        </authorList>
    </citation>
    <scope>NUCLEOTIDE SEQUENCE [LARGE SCALE GENOMIC DNA]</scope>
    <source>
        <strain evidence="2 3">DSM 17997</strain>
    </source>
</reference>
<evidence type="ECO:0008006" key="4">
    <source>
        <dbReference type="Google" id="ProtNLM"/>
    </source>
</evidence>
<dbReference type="EMBL" id="FNQC01000003">
    <property type="protein sequence ID" value="SDY83794.1"/>
    <property type="molecule type" value="Genomic_DNA"/>
</dbReference>
<feature type="transmembrane region" description="Helical" evidence="1">
    <location>
        <begin position="98"/>
        <end position="117"/>
    </location>
</feature>
<feature type="transmembrane region" description="Helical" evidence="1">
    <location>
        <begin position="64"/>
        <end position="86"/>
    </location>
</feature>